<evidence type="ECO:0000313" key="2">
    <source>
        <dbReference type="Proteomes" id="UP001610444"/>
    </source>
</evidence>
<comment type="caution">
    <text evidence="1">The sequence shown here is derived from an EMBL/GenBank/DDBJ whole genome shotgun (WGS) entry which is preliminary data.</text>
</comment>
<protein>
    <submittedName>
        <fullName evidence="1">Uncharacterized protein</fullName>
    </submittedName>
</protein>
<dbReference type="Proteomes" id="UP001610444">
    <property type="component" value="Unassembled WGS sequence"/>
</dbReference>
<gene>
    <name evidence="1" type="ORF">BJX68DRAFT_268891</name>
</gene>
<reference evidence="1 2" key="1">
    <citation type="submission" date="2024-07" db="EMBL/GenBank/DDBJ databases">
        <title>Section-level genome sequencing and comparative genomics of Aspergillus sections Usti and Cavernicolus.</title>
        <authorList>
            <consortium name="Lawrence Berkeley National Laboratory"/>
            <person name="Nybo J.L."/>
            <person name="Vesth T.C."/>
            <person name="Theobald S."/>
            <person name="Frisvad J.C."/>
            <person name="Larsen T.O."/>
            <person name="Kjaerboelling I."/>
            <person name="Rothschild-Mancinelli K."/>
            <person name="Lyhne E.K."/>
            <person name="Kogle M.E."/>
            <person name="Barry K."/>
            <person name="Clum A."/>
            <person name="Na H."/>
            <person name="Ledsgaard L."/>
            <person name="Lin J."/>
            <person name="Lipzen A."/>
            <person name="Kuo A."/>
            <person name="Riley R."/>
            <person name="Mondo S."/>
            <person name="LaButti K."/>
            <person name="Haridas S."/>
            <person name="Pangalinan J."/>
            <person name="Salamov A.A."/>
            <person name="Simmons B.A."/>
            <person name="Magnuson J.K."/>
            <person name="Chen J."/>
            <person name="Drula E."/>
            <person name="Henrissat B."/>
            <person name="Wiebenga A."/>
            <person name="Lubbers R.J."/>
            <person name="Gomes A.C."/>
            <person name="Macurrencykelacurrency M.R."/>
            <person name="Stajich J."/>
            <person name="Grigoriev I.V."/>
            <person name="Mortensen U.H."/>
            <person name="De vries R.P."/>
            <person name="Baker S.E."/>
            <person name="Andersen M.R."/>
        </authorList>
    </citation>
    <scope>NUCLEOTIDE SEQUENCE [LARGE SCALE GENOMIC DNA]</scope>
    <source>
        <strain evidence="1 2">CBS 756.74</strain>
    </source>
</reference>
<dbReference type="RefSeq" id="XP_070896964.1">
    <property type="nucleotide sequence ID" value="XM_071046204.1"/>
</dbReference>
<keyword evidence="2" id="KW-1185">Reference proteome</keyword>
<name>A0ABR4K1G3_9EURO</name>
<organism evidence="1 2">
    <name type="scientific">Aspergillus pseudodeflectus</name>
    <dbReference type="NCBI Taxonomy" id="176178"/>
    <lineage>
        <taxon>Eukaryota</taxon>
        <taxon>Fungi</taxon>
        <taxon>Dikarya</taxon>
        <taxon>Ascomycota</taxon>
        <taxon>Pezizomycotina</taxon>
        <taxon>Eurotiomycetes</taxon>
        <taxon>Eurotiomycetidae</taxon>
        <taxon>Eurotiales</taxon>
        <taxon>Aspergillaceae</taxon>
        <taxon>Aspergillus</taxon>
        <taxon>Aspergillus subgen. Nidulantes</taxon>
    </lineage>
</organism>
<evidence type="ECO:0000313" key="1">
    <source>
        <dbReference type="EMBL" id="KAL2846034.1"/>
    </source>
</evidence>
<accession>A0ABR4K1G3</accession>
<sequence>MAPPLDSDILAGNVKDRDYQSIHETLGPQQAFSAPLPHRLQVHQPMHRHLSFSLVPPPSPLPLELTDSVRPSLKGLVGVQRLMVEFKSGSALQGQGNHILDRSPIRYSDNASDYMTQRTTADNVVRHVFAEPQVVGPEPNDSATTPAAMRHLRMLLVSHSRRKCASRAKITQQYTVN</sequence>
<dbReference type="GeneID" id="98161368"/>
<dbReference type="EMBL" id="JBFXLR010000034">
    <property type="protein sequence ID" value="KAL2846034.1"/>
    <property type="molecule type" value="Genomic_DNA"/>
</dbReference>
<proteinExistence type="predicted"/>